<sequence length="383" mass="43058">MSTAIDLAIEPPIILRPTMRIGEVLPKMKEHRVVTAPVVDDRNVLIGVLSYRNILMRGVGRDTKVQTVMEPPFSVNENTEFNRVVAAFVSWRAREIPVTNTHNVVTGLISRNNLLAYMNKNGLFPASPVDSAMSKPAITIEESESIARARWLMLKSGISRLVVIDKSGRISGVITLSDIVERLYTIRLSRRRGYEWIQSEESFLAAPVADYMTSPPITISTGSSIDKAVNILLENRISGAPVASADDKPLGVFSGLDALKLYLDQLKVLTPVEAKIADVAKEDVTKLQIEKLVNNYLSKFSRYINVIDFKMSVREETKTDKEGRRRYNVRVKMVTNIGALTSQSVCWDLPTCVREALEIIERRLRKQIEKAETIKRRESKETD</sequence>
<dbReference type="PROSITE" id="PS51371">
    <property type="entry name" value="CBS"/>
    <property type="match status" value="3"/>
</dbReference>
<dbReference type="PANTHER" id="PTHR43080">
    <property type="entry name" value="CBS DOMAIN-CONTAINING PROTEIN CBSX3, MITOCHONDRIAL"/>
    <property type="match status" value="1"/>
</dbReference>
<organism evidence="5 6">
    <name type="scientific">Ignisphaera cupida</name>
    <dbReference type="NCBI Taxonomy" id="3050454"/>
    <lineage>
        <taxon>Archaea</taxon>
        <taxon>Thermoproteota</taxon>
        <taxon>Thermoprotei</taxon>
        <taxon>Desulfurococcales</taxon>
        <taxon>Desulfurococcaceae</taxon>
        <taxon>Ignisphaera</taxon>
    </lineage>
</organism>
<name>A0ABD4Z9D5_9CREN</name>
<dbReference type="InterPro" id="IPR036567">
    <property type="entry name" value="RHF-like"/>
</dbReference>
<evidence type="ECO:0000313" key="5">
    <source>
        <dbReference type="EMBL" id="MDK6028703.1"/>
    </source>
</evidence>
<dbReference type="SMART" id="SM00116">
    <property type="entry name" value="CBS"/>
    <property type="match status" value="4"/>
</dbReference>
<gene>
    <name evidence="5" type="ORF">QPL79_04950</name>
</gene>
<dbReference type="Proteomes" id="UP001529235">
    <property type="component" value="Unassembled WGS sequence"/>
</dbReference>
<dbReference type="CDD" id="cd02205">
    <property type="entry name" value="CBS_pair_SF"/>
    <property type="match status" value="1"/>
</dbReference>
<dbReference type="PANTHER" id="PTHR43080:SF2">
    <property type="entry name" value="CBS DOMAIN-CONTAINING PROTEIN"/>
    <property type="match status" value="1"/>
</dbReference>
<dbReference type="InterPro" id="IPR046342">
    <property type="entry name" value="CBS_dom_sf"/>
</dbReference>
<dbReference type="AlphaFoldDB" id="A0ABD4Z9D5"/>
<comment type="caution">
    <text evidence="5">The sequence shown here is derived from an EMBL/GenBank/DDBJ whole genome shotgun (WGS) entry which is preliminary data.</text>
</comment>
<dbReference type="EMBL" id="JASNVW010000002">
    <property type="protein sequence ID" value="MDK6028703.1"/>
    <property type="molecule type" value="Genomic_DNA"/>
</dbReference>
<protein>
    <submittedName>
        <fullName evidence="5">CBS domain-containing protein</fullName>
    </submittedName>
</protein>
<dbReference type="InterPro" id="IPR000644">
    <property type="entry name" value="CBS_dom"/>
</dbReference>
<feature type="domain" description="CBS" evidence="4">
    <location>
        <begin position="1"/>
        <end position="65"/>
    </location>
</feature>
<dbReference type="InterPro" id="IPR003489">
    <property type="entry name" value="RHF/RaiA"/>
</dbReference>
<dbReference type="InterPro" id="IPR051257">
    <property type="entry name" value="Diverse_CBS-Domain"/>
</dbReference>
<keyword evidence="1 2" id="KW-0129">CBS domain</keyword>
<dbReference type="SUPFAM" id="SSF54631">
    <property type="entry name" value="CBS-domain pair"/>
    <property type="match status" value="2"/>
</dbReference>
<dbReference type="Pfam" id="PF00571">
    <property type="entry name" value="CBS"/>
    <property type="match status" value="3"/>
</dbReference>
<feature type="domain" description="CBS" evidence="4">
    <location>
        <begin position="212"/>
        <end position="268"/>
    </location>
</feature>
<feature type="domain" description="CBS" evidence="4">
    <location>
        <begin position="133"/>
        <end position="189"/>
    </location>
</feature>
<keyword evidence="3" id="KW-0175">Coiled coil</keyword>
<dbReference type="Gene3D" id="3.10.580.10">
    <property type="entry name" value="CBS-domain"/>
    <property type="match status" value="2"/>
</dbReference>
<evidence type="ECO:0000256" key="1">
    <source>
        <dbReference type="ARBA" id="ARBA00023122"/>
    </source>
</evidence>
<dbReference type="Gene3D" id="3.30.160.100">
    <property type="entry name" value="Ribosome hibernation promotion factor-like"/>
    <property type="match status" value="1"/>
</dbReference>
<dbReference type="RefSeq" id="WP_285273678.1">
    <property type="nucleotide sequence ID" value="NZ_JASNVW010000002.1"/>
</dbReference>
<proteinExistence type="predicted"/>
<accession>A0ABD4Z9D5</accession>
<feature type="coiled-coil region" evidence="3">
    <location>
        <begin position="354"/>
        <end position="381"/>
    </location>
</feature>
<evidence type="ECO:0000313" key="6">
    <source>
        <dbReference type="Proteomes" id="UP001529235"/>
    </source>
</evidence>
<evidence type="ECO:0000256" key="3">
    <source>
        <dbReference type="SAM" id="Coils"/>
    </source>
</evidence>
<dbReference type="SUPFAM" id="SSF69754">
    <property type="entry name" value="Ribosome binding protein Y (YfiA homologue)"/>
    <property type="match status" value="1"/>
</dbReference>
<reference evidence="5 6" key="1">
    <citation type="submission" date="2023-05" db="EMBL/GenBank/DDBJ databases">
        <title>A new hyperthermophilic archaea 'Ignisphaera cupida' sp. nov. and description of the family 'Ignisphaeraceae' fam. nov.</title>
        <authorList>
            <person name="Podosokorskaya O.A."/>
            <person name="Elcheninov A.G."/>
            <person name="Klukina A."/>
            <person name="Merkel A.Y."/>
        </authorList>
    </citation>
    <scope>NUCLEOTIDE SEQUENCE [LARGE SCALE GENOMIC DNA]</scope>
    <source>
        <strain evidence="5 6">4213-co</strain>
    </source>
</reference>
<evidence type="ECO:0000256" key="2">
    <source>
        <dbReference type="PROSITE-ProRule" id="PRU00703"/>
    </source>
</evidence>
<keyword evidence="6" id="KW-1185">Reference proteome</keyword>
<evidence type="ECO:0000259" key="4">
    <source>
        <dbReference type="PROSITE" id="PS51371"/>
    </source>
</evidence>
<dbReference type="Pfam" id="PF02482">
    <property type="entry name" value="Ribosomal_S30AE"/>
    <property type="match status" value="1"/>
</dbReference>